<organism evidence="1 2">
    <name type="scientific">Croceibacterium selenioxidans</name>
    <dbReference type="NCBI Taxonomy" id="2838833"/>
    <lineage>
        <taxon>Bacteria</taxon>
        <taxon>Pseudomonadati</taxon>
        <taxon>Pseudomonadota</taxon>
        <taxon>Alphaproteobacteria</taxon>
        <taxon>Sphingomonadales</taxon>
        <taxon>Erythrobacteraceae</taxon>
        <taxon>Croceibacterium</taxon>
    </lineage>
</organism>
<accession>A0ABS5W8E5</accession>
<name>A0ABS5W8E5_9SPHN</name>
<dbReference type="PANTHER" id="PTHR32305">
    <property type="match status" value="1"/>
</dbReference>
<dbReference type="Pfam" id="PF05593">
    <property type="entry name" value="RHS_repeat"/>
    <property type="match status" value="1"/>
</dbReference>
<protein>
    <recommendedName>
        <fullName evidence="3">YD repeat-containing protein</fullName>
    </recommendedName>
</protein>
<dbReference type="InterPro" id="IPR006530">
    <property type="entry name" value="YD"/>
</dbReference>
<sequence length="474" mass="52227">MTVETTYDGLGRKTKELTRGSDLAAASLTQYSYDLAGHLTCTAVRMNPAIYGSLPASACTLGTEGSQGPDRITRNVYDAAGQLLQVREGVGTTIEAADVTYSYTPNGKQEYVIDANGNRAKLEYDGFGRQVKWIFPSPTKPTAFNPATQATALATAGAINAADYEQYGYDSNGNRTSLRKRDGSTLSYLFDALNRMTKKTVPERSGLAATNTRDVFYGYDLRSLPTYARFDSASGEGVSYSYDGFGNQLSETSTMGGTTRTVSAGFDAVGNVIGLTYPDGKYFEYNRYATGELSYVSYDGHYLFRQSLDNARRPKQIFRLDTTNTTWNFPTTFAYDAVSRLGSVAHDFAGISNDVTTSFTYNPASQIAAQTRDNDLYAWTGGANVNRDYAANGLNQYTTVWGWAYAYDANGNLTSDGNQTFAYDVENRLVSRSGGSTTATLIRPARAALRSHRQRDRNHEVPIRWQRPHRRVRR</sequence>
<reference evidence="1 2" key="1">
    <citation type="submission" date="2021-05" db="EMBL/GenBank/DDBJ databases">
        <title>Croceibacterium sp. LX-88 genome sequence.</title>
        <authorList>
            <person name="Luo X."/>
        </authorList>
    </citation>
    <scope>NUCLEOTIDE SEQUENCE [LARGE SCALE GENOMIC DNA]</scope>
    <source>
        <strain evidence="1 2">LX-88</strain>
    </source>
</reference>
<dbReference type="EMBL" id="JAHFVK010000002">
    <property type="protein sequence ID" value="MBT2134664.1"/>
    <property type="molecule type" value="Genomic_DNA"/>
</dbReference>
<gene>
    <name evidence="1" type="ORF">KK137_09990</name>
</gene>
<dbReference type="NCBIfam" id="TIGR01643">
    <property type="entry name" value="YD_repeat_2x"/>
    <property type="match status" value="1"/>
</dbReference>
<dbReference type="Gene3D" id="2.180.10.10">
    <property type="entry name" value="RHS repeat-associated core"/>
    <property type="match status" value="1"/>
</dbReference>
<keyword evidence="2" id="KW-1185">Reference proteome</keyword>
<evidence type="ECO:0000313" key="1">
    <source>
        <dbReference type="EMBL" id="MBT2134664.1"/>
    </source>
</evidence>
<evidence type="ECO:0000313" key="2">
    <source>
        <dbReference type="Proteomes" id="UP000811255"/>
    </source>
</evidence>
<dbReference type="InterPro" id="IPR031325">
    <property type="entry name" value="RHS_repeat"/>
</dbReference>
<dbReference type="PANTHER" id="PTHR32305:SF15">
    <property type="entry name" value="PROTEIN RHSA-RELATED"/>
    <property type="match status" value="1"/>
</dbReference>
<dbReference type="RefSeq" id="WP_214536295.1">
    <property type="nucleotide sequence ID" value="NZ_JAHFVK010000002.1"/>
</dbReference>
<dbReference type="Proteomes" id="UP000811255">
    <property type="component" value="Unassembled WGS sequence"/>
</dbReference>
<evidence type="ECO:0008006" key="3">
    <source>
        <dbReference type="Google" id="ProtNLM"/>
    </source>
</evidence>
<proteinExistence type="predicted"/>
<comment type="caution">
    <text evidence="1">The sequence shown here is derived from an EMBL/GenBank/DDBJ whole genome shotgun (WGS) entry which is preliminary data.</text>
</comment>
<dbReference type="InterPro" id="IPR050708">
    <property type="entry name" value="T6SS_VgrG/RHS"/>
</dbReference>